<proteinExistence type="inferred from homology"/>
<reference evidence="7 8" key="1">
    <citation type="submission" date="2016-10" db="EMBL/GenBank/DDBJ databases">
        <authorList>
            <person name="Varghese N."/>
            <person name="Submissions S."/>
        </authorList>
    </citation>
    <scope>NUCLEOTIDE SEQUENCE [LARGE SCALE GENOMIC DNA]</scope>
    <source>
        <strain evidence="7 8">DSM 16392</strain>
    </source>
</reference>
<feature type="transmembrane region" description="Helical" evidence="6">
    <location>
        <begin position="213"/>
        <end position="231"/>
    </location>
</feature>
<keyword evidence="3 6" id="KW-0812">Transmembrane</keyword>
<evidence type="ECO:0000256" key="4">
    <source>
        <dbReference type="ARBA" id="ARBA00022989"/>
    </source>
</evidence>
<dbReference type="EMBL" id="FOSK01000019">
    <property type="protein sequence ID" value="SFL17637.1"/>
    <property type="molecule type" value="Genomic_DNA"/>
</dbReference>
<feature type="transmembrane region" description="Helical" evidence="6">
    <location>
        <begin position="56"/>
        <end position="77"/>
    </location>
</feature>
<accession>A0A1I4FL13</accession>
<dbReference type="Proteomes" id="UP000199598">
    <property type="component" value="Unassembled WGS sequence"/>
</dbReference>
<keyword evidence="8" id="KW-1185">Reference proteome</keyword>
<dbReference type="PANTHER" id="PTHR30238">
    <property type="entry name" value="MEMBRANE BOUND PREDICTED REDOX MODULATOR"/>
    <property type="match status" value="1"/>
</dbReference>
<sequence length="272" mass="29649">MIELLLEPQVWLIFLTLFGLELILGVDNVVFISVLCERLPAHQRAIARNLGIGLAVLARVGLVFSISWVMSLTYSLFQVSTVDISGRDLILIGGGAFLLAKSMTELKHLLVVTETQHAPHLANGLTVVLLQIVAMDAVFSMDSVITAVGLTDDLPIMVAAILASAVVMVLTAGAINRLVTKHPGLKALALLFLVLLGGLLMAEGFEIHINKGYVYFAMAFGLLLEFVHIQLSKKIKAVQERRKSNIRYLTKPSRPGRVENRQATRFGSLANL</sequence>
<evidence type="ECO:0000313" key="8">
    <source>
        <dbReference type="Proteomes" id="UP000199598"/>
    </source>
</evidence>
<evidence type="ECO:0000256" key="5">
    <source>
        <dbReference type="ARBA" id="ARBA00023136"/>
    </source>
</evidence>
<evidence type="ECO:0000256" key="6">
    <source>
        <dbReference type="SAM" id="Phobius"/>
    </source>
</evidence>
<protein>
    <submittedName>
        <fullName evidence="7">Membrane protein TerC, possibly involved in tellurium resistance</fullName>
    </submittedName>
</protein>
<feature type="transmembrane region" description="Helical" evidence="6">
    <location>
        <begin position="127"/>
        <end position="150"/>
    </location>
</feature>
<gene>
    <name evidence="7" type="ORF">SAMN04488518_11968</name>
</gene>
<comment type="caution">
    <text evidence="7">The sequence shown here is derived from an EMBL/GenBank/DDBJ whole genome shotgun (WGS) entry which is preliminary data.</text>
</comment>
<dbReference type="InterPro" id="IPR005496">
    <property type="entry name" value="Integral_membrane_TerC"/>
</dbReference>
<dbReference type="PANTHER" id="PTHR30238:SF4">
    <property type="entry name" value="SLL1022 PROTEIN"/>
    <property type="match status" value="1"/>
</dbReference>
<feature type="transmembrane region" description="Helical" evidence="6">
    <location>
        <begin position="89"/>
        <end position="106"/>
    </location>
</feature>
<feature type="transmembrane region" description="Helical" evidence="6">
    <location>
        <begin position="156"/>
        <end position="175"/>
    </location>
</feature>
<evidence type="ECO:0000256" key="2">
    <source>
        <dbReference type="ARBA" id="ARBA00007511"/>
    </source>
</evidence>
<feature type="transmembrane region" description="Helical" evidence="6">
    <location>
        <begin position="187"/>
        <end position="207"/>
    </location>
</feature>
<keyword evidence="5 6" id="KW-0472">Membrane</keyword>
<dbReference type="Pfam" id="PF03741">
    <property type="entry name" value="TerC"/>
    <property type="match status" value="1"/>
</dbReference>
<comment type="subcellular location">
    <subcellularLocation>
        <location evidence="1">Membrane</location>
        <topology evidence="1">Multi-pass membrane protein</topology>
    </subcellularLocation>
</comment>
<name>A0A1I4FL13_9HYPH</name>
<organism evidence="7 8">
    <name type="scientific">Pseudovibrio ascidiaceicola</name>
    <dbReference type="NCBI Taxonomy" id="285279"/>
    <lineage>
        <taxon>Bacteria</taxon>
        <taxon>Pseudomonadati</taxon>
        <taxon>Pseudomonadota</taxon>
        <taxon>Alphaproteobacteria</taxon>
        <taxon>Hyphomicrobiales</taxon>
        <taxon>Stappiaceae</taxon>
        <taxon>Pseudovibrio</taxon>
    </lineage>
</organism>
<keyword evidence="4 6" id="KW-1133">Transmembrane helix</keyword>
<feature type="transmembrane region" description="Helical" evidence="6">
    <location>
        <begin position="12"/>
        <end position="35"/>
    </location>
</feature>
<dbReference type="RefSeq" id="WP_093523929.1">
    <property type="nucleotide sequence ID" value="NZ_FOSK01000019.1"/>
</dbReference>
<comment type="similarity">
    <text evidence="2">Belongs to the TerC family.</text>
</comment>
<evidence type="ECO:0000313" key="7">
    <source>
        <dbReference type="EMBL" id="SFL17637.1"/>
    </source>
</evidence>
<evidence type="ECO:0000256" key="3">
    <source>
        <dbReference type="ARBA" id="ARBA00022692"/>
    </source>
</evidence>
<evidence type="ECO:0000256" key="1">
    <source>
        <dbReference type="ARBA" id="ARBA00004141"/>
    </source>
</evidence>